<evidence type="ECO:0000256" key="2">
    <source>
        <dbReference type="ARBA" id="ARBA00006156"/>
    </source>
</evidence>
<dbReference type="PANTHER" id="PTHR34040">
    <property type="entry name" value="FLAGELLAR BIOSYNTHETIC PROTEIN FLIQ"/>
    <property type="match status" value="1"/>
</dbReference>
<dbReference type="RefSeq" id="WP_284304640.1">
    <property type="nucleotide sequence ID" value="NZ_BSUO01000001.1"/>
</dbReference>
<evidence type="ECO:0000256" key="6">
    <source>
        <dbReference type="ARBA" id="ARBA00022989"/>
    </source>
</evidence>
<dbReference type="PANTHER" id="PTHR34040:SF2">
    <property type="entry name" value="FLAGELLAR BIOSYNTHETIC PROTEIN FLIQ"/>
    <property type="match status" value="1"/>
</dbReference>
<sequence>MSDNDVMHLAVQAMVLGAKLAGPILIVSLVIGFIISLLQSVTQVQEMTLTFVPKVIVVALVLLFAGNWMMHEAVTFTENLFADLPRMLRSAR</sequence>
<evidence type="ECO:0000256" key="3">
    <source>
        <dbReference type="ARBA" id="ARBA00021718"/>
    </source>
</evidence>
<keyword evidence="10" id="KW-0966">Cell projection</keyword>
<keyword evidence="6 9" id="KW-1133">Transmembrane helix</keyword>
<gene>
    <name evidence="9" type="primary">fliQ</name>
    <name evidence="10" type="ORF">GCM10025883_30880</name>
</gene>
<name>A0ABQ6IWH2_9MICO</name>
<dbReference type="InterPro" id="IPR006305">
    <property type="entry name" value="FliQ"/>
</dbReference>
<dbReference type="PRINTS" id="PR00952">
    <property type="entry name" value="TYPE3IMQPROT"/>
</dbReference>
<dbReference type="PIRSF" id="PIRSF004669">
    <property type="entry name" value="FliQ"/>
    <property type="match status" value="1"/>
</dbReference>
<accession>A0ABQ6IWH2</accession>
<feature type="transmembrane region" description="Helical" evidence="9">
    <location>
        <begin position="20"/>
        <end position="39"/>
    </location>
</feature>
<evidence type="ECO:0000256" key="9">
    <source>
        <dbReference type="RuleBase" id="RU364090"/>
    </source>
</evidence>
<comment type="similarity">
    <text evidence="2 9">Belongs to the FliQ/MopD/SpaQ family.</text>
</comment>
<reference evidence="11" key="1">
    <citation type="journal article" date="2019" name="Int. J. Syst. Evol. Microbiol.">
        <title>The Global Catalogue of Microorganisms (GCM) 10K type strain sequencing project: providing services to taxonomists for standard genome sequencing and annotation.</title>
        <authorList>
            <consortium name="The Broad Institute Genomics Platform"/>
            <consortium name="The Broad Institute Genome Sequencing Center for Infectious Disease"/>
            <person name="Wu L."/>
            <person name="Ma J."/>
        </authorList>
    </citation>
    <scope>NUCLEOTIDE SEQUENCE [LARGE SCALE GENOMIC DNA]</scope>
    <source>
        <strain evidence="11">NBRC 113072</strain>
    </source>
</reference>
<comment type="subcellular location">
    <subcellularLocation>
        <location evidence="1 9">Cell membrane</location>
        <topology evidence="1">Multi-pass membrane protein</topology>
    </subcellularLocation>
    <subcellularLocation>
        <location evidence="9">Bacterial flagellum basal body</location>
    </subcellularLocation>
</comment>
<keyword evidence="10" id="KW-0969">Cilium</keyword>
<dbReference type="InterPro" id="IPR002191">
    <property type="entry name" value="Bac_export_3"/>
</dbReference>
<keyword evidence="11" id="KW-1185">Reference proteome</keyword>
<evidence type="ECO:0000256" key="7">
    <source>
        <dbReference type="ARBA" id="ARBA00023136"/>
    </source>
</evidence>
<dbReference type="NCBIfam" id="TIGR01402">
    <property type="entry name" value="fliQ"/>
    <property type="match status" value="1"/>
</dbReference>
<keyword evidence="10" id="KW-0282">Flagellum</keyword>
<evidence type="ECO:0000313" key="11">
    <source>
        <dbReference type="Proteomes" id="UP001157126"/>
    </source>
</evidence>
<evidence type="ECO:0000256" key="5">
    <source>
        <dbReference type="ARBA" id="ARBA00022692"/>
    </source>
</evidence>
<evidence type="ECO:0000256" key="4">
    <source>
        <dbReference type="ARBA" id="ARBA00022475"/>
    </source>
</evidence>
<evidence type="ECO:0000256" key="1">
    <source>
        <dbReference type="ARBA" id="ARBA00004651"/>
    </source>
</evidence>
<evidence type="ECO:0000313" key="10">
    <source>
        <dbReference type="EMBL" id="GMA41043.1"/>
    </source>
</evidence>
<keyword evidence="4 9" id="KW-1003">Cell membrane</keyword>
<keyword evidence="7 9" id="KW-0472">Membrane</keyword>
<dbReference type="Pfam" id="PF01313">
    <property type="entry name" value="Bac_export_3"/>
    <property type="match status" value="1"/>
</dbReference>
<dbReference type="Proteomes" id="UP001157126">
    <property type="component" value="Unassembled WGS sequence"/>
</dbReference>
<feature type="transmembrane region" description="Helical" evidence="9">
    <location>
        <begin position="51"/>
        <end position="70"/>
    </location>
</feature>
<protein>
    <recommendedName>
        <fullName evidence="3 9">Flagellar biosynthetic protein FliQ</fullName>
    </recommendedName>
</protein>
<organism evidence="10 11">
    <name type="scientific">Mobilicoccus caccae</name>
    <dbReference type="NCBI Taxonomy" id="1859295"/>
    <lineage>
        <taxon>Bacteria</taxon>
        <taxon>Bacillati</taxon>
        <taxon>Actinomycetota</taxon>
        <taxon>Actinomycetes</taxon>
        <taxon>Micrococcales</taxon>
        <taxon>Dermatophilaceae</taxon>
        <taxon>Mobilicoccus</taxon>
    </lineage>
</organism>
<comment type="caution">
    <text evidence="10">The sequence shown here is derived from an EMBL/GenBank/DDBJ whole genome shotgun (WGS) entry which is preliminary data.</text>
</comment>
<dbReference type="EMBL" id="BSUO01000001">
    <property type="protein sequence ID" value="GMA41043.1"/>
    <property type="molecule type" value="Genomic_DNA"/>
</dbReference>
<evidence type="ECO:0000256" key="8">
    <source>
        <dbReference type="ARBA" id="ARBA00023143"/>
    </source>
</evidence>
<keyword evidence="5 9" id="KW-0812">Transmembrane</keyword>
<proteinExistence type="inferred from homology"/>
<keyword evidence="8 9" id="KW-0975">Bacterial flagellum</keyword>
<comment type="function">
    <text evidence="9">Role in flagellar biosynthesis.</text>
</comment>